<keyword evidence="10" id="KW-1185">Reference proteome</keyword>
<dbReference type="InterPro" id="IPR006305">
    <property type="entry name" value="FliQ"/>
</dbReference>
<dbReference type="Pfam" id="PF01313">
    <property type="entry name" value="Bac_export_3"/>
    <property type="match status" value="1"/>
</dbReference>
<dbReference type="PIRSF" id="PIRSF004669">
    <property type="entry name" value="FliQ"/>
    <property type="match status" value="1"/>
</dbReference>
<keyword evidence="3 7" id="KW-1003">Cell membrane</keyword>
<proteinExistence type="inferred from homology"/>
<dbReference type="STRING" id="295108.HT99x_01233"/>
<dbReference type="NCBIfam" id="TIGR01402">
    <property type="entry name" value="fliQ"/>
    <property type="match status" value="1"/>
</dbReference>
<dbReference type="EMBL" id="LKAJ01000004">
    <property type="protein sequence ID" value="KRG21481.1"/>
    <property type="molecule type" value="Genomic_DNA"/>
</dbReference>
<sequence>MTPEIVIDLLRQGTSLLLVLVSLLILPSLIVGLFISVFQAATQINEQSLSFVPRLIVTFTTLIIAAPWLIRVITDFTQNIIESIPQLIG</sequence>
<keyword evidence="4 7" id="KW-0812">Transmembrane</keyword>
<dbReference type="PANTHER" id="PTHR34040:SF8">
    <property type="entry name" value="FLAGELLAR BIOSYNTHETIC PROTEIN FLIQ"/>
    <property type="match status" value="1"/>
</dbReference>
<dbReference type="AlphaFoldDB" id="A0A0Q9YNI9"/>
<reference evidence="8" key="1">
    <citation type="submission" date="2015-09" db="EMBL/GenBank/DDBJ databases">
        <title>Draft Genome Sequences of Two Novel Amoeba-resistant Intranuclear Bacteria, Candidatus Berkiella cookevillensis and Candidatus Berkiella aquae.</title>
        <authorList>
            <person name="Mehari Y.T."/>
            <person name="Arivett B.A."/>
            <person name="Farone A.L."/>
            <person name="Gunderson J.H."/>
            <person name="Farone M.B."/>
        </authorList>
    </citation>
    <scope>NUCLEOTIDE SEQUENCE [LARGE SCALE GENOMIC DNA]</scope>
    <source>
        <strain evidence="8">HT99</strain>
    </source>
</reference>
<organism evidence="8">
    <name type="scientific">Candidatus Berkiella aquae</name>
    <dbReference type="NCBI Taxonomy" id="295108"/>
    <lineage>
        <taxon>Bacteria</taxon>
        <taxon>Pseudomonadati</taxon>
        <taxon>Pseudomonadota</taxon>
        <taxon>Gammaproteobacteria</taxon>
        <taxon>Candidatus Berkiellales</taxon>
        <taxon>Candidatus Berkiellaceae</taxon>
        <taxon>Candidatus Berkiella</taxon>
    </lineage>
</organism>
<evidence type="ECO:0000256" key="7">
    <source>
        <dbReference type="RuleBase" id="RU364090"/>
    </source>
</evidence>
<keyword evidence="7" id="KW-0975">Bacterial flagellum</keyword>
<gene>
    <name evidence="7 8" type="primary">fliQ</name>
    <name evidence="9" type="ORF">HT99x_008190</name>
    <name evidence="8" type="ORF">HT99x_01233</name>
</gene>
<dbReference type="GO" id="GO:0044780">
    <property type="term" value="P:bacterial-type flagellum assembly"/>
    <property type="evidence" value="ECO:0007669"/>
    <property type="project" value="InterPro"/>
</dbReference>
<comment type="subcellular location">
    <subcellularLocation>
        <location evidence="1 7">Cell membrane</location>
        <topology evidence="1">Multi-pass membrane protein</topology>
    </subcellularLocation>
    <subcellularLocation>
        <location evidence="7">Bacterial flagellum basal body</location>
    </subcellularLocation>
</comment>
<comment type="function">
    <text evidence="7">Role in flagellar biosynthesis.</text>
</comment>
<keyword evidence="5 7" id="KW-1133">Transmembrane helix</keyword>
<reference evidence="9" key="3">
    <citation type="submission" date="2021-06" db="EMBL/GenBank/DDBJ databases">
        <title>Genomic Description and Analysis of Intracellular Bacteria, Candidatus Berkiella cookevillensis and Candidatus Berkiella aquae.</title>
        <authorList>
            <person name="Kidane D.T."/>
            <person name="Mehari Y.T."/>
            <person name="Rice F.C."/>
            <person name="Arivett B.A."/>
            <person name="Farone A.L."/>
            <person name="Berk S.G."/>
            <person name="Farone M.B."/>
        </authorList>
    </citation>
    <scope>NUCLEOTIDE SEQUENCE</scope>
    <source>
        <strain evidence="9">HT99</strain>
    </source>
</reference>
<comment type="caution">
    <text evidence="8">The sequence shown here is derived from an EMBL/GenBank/DDBJ whole genome shotgun (WGS) entry which is preliminary data.</text>
</comment>
<reference evidence="9" key="2">
    <citation type="journal article" date="2016" name="Genome Announc.">
        <title>Draft Genome Sequences of Two Novel Amoeba-Resistant Intranuclear Bacteria, 'Candidatus Berkiella cookevillensis' and 'Candidatus Berkiella aquae'.</title>
        <authorList>
            <person name="Mehari Y.T."/>
            <person name="Arivett B.A."/>
            <person name="Farone A.L."/>
            <person name="Gunderson J.H."/>
            <person name="Farone M.B."/>
        </authorList>
    </citation>
    <scope>NUCLEOTIDE SEQUENCE</scope>
    <source>
        <strain evidence="9">HT99</strain>
    </source>
</reference>
<dbReference type="PATRIC" id="fig|1590043.3.peg.1248"/>
<dbReference type="PRINTS" id="PR00952">
    <property type="entry name" value="TYPE3IMQPROT"/>
</dbReference>
<comment type="similarity">
    <text evidence="2 7">Belongs to the FliQ/MopD/SpaQ family.</text>
</comment>
<evidence type="ECO:0000313" key="8">
    <source>
        <dbReference type="EMBL" id="KRG21481.1"/>
    </source>
</evidence>
<keyword evidence="8" id="KW-0282">Flagellum</keyword>
<name>A0A0Q9YNI9_9GAMM</name>
<evidence type="ECO:0000256" key="1">
    <source>
        <dbReference type="ARBA" id="ARBA00004651"/>
    </source>
</evidence>
<dbReference type="GO" id="GO:0009306">
    <property type="term" value="P:protein secretion"/>
    <property type="evidence" value="ECO:0007669"/>
    <property type="project" value="InterPro"/>
</dbReference>
<evidence type="ECO:0000256" key="2">
    <source>
        <dbReference type="ARBA" id="ARBA00006156"/>
    </source>
</evidence>
<dbReference type="EMBL" id="LKAJ02000001">
    <property type="protein sequence ID" value="MCS5711412.1"/>
    <property type="molecule type" value="Genomic_DNA"/>
</dbReference>
<evidence type="ECO:0000256" key="3">
    <source>
        <dbReference type="ARBA" id="ARBA00022475"/>
    </source>
</evidence>
<feature type="transmembrane region" description="Helical" evidence="7">
    <location>
        <begin position="16"/>
        <end position="39"/>
    </location>
</feature>
<dbReference type="PANTHER" id="PTHR34040">
    <property type="entry name" value="FLAGELLAR BIOSYNTHETIC PROTEIN FLIQ"/>
    <property type="match status" value="1"/>
</dbReference>
<feature type="transmembrane region" description="Helical" evidence="7">
    <location>
        <begin position="51"/>
        <end position="70"/>
    </location>
</feature>
<accession>A0A0Q9YNI9</accession>
<dbReference type="Proteomes" id="UP000051497">
    <property type="component" value="Unassembled WGS sequence"/>
</dbReference>
<dbReference type="GO" id="GO:0005886">
    <property type="term" value="C:plasma membrane"/>
    <property type="evidence" value="ECO:0007669"/>
    <property type="project" value="UniProtKB-SubCell"/>
</dbReference>
<keyword evidence="8" id="KW-0969">Cilium</keyword>
<dbReference type="OrthoDB" id="9806440at2"/>
<dbReference type="InterPro" id="IPR002191">
    <property type="entry name" value="Bac_export_3"/>
</dbReference>
<evidence type="ECO:0000256" key="4">
    <source>
        <dbReference type="ARBA" id="ARBA00022692"/>
    </source>
</evidence>
<evidence type="ECO:0000256" key="6">
    <source>
        <dbReference type="ARBA" id="ARBA00023136"/>
    </source>
</evidence>
<evidence type="ECO:0000313" key="10">
    <source>
        <dbReference type="Proteomes" id="UP000051497"/>
    </source>
</evidence>
<evidence type="ECO:0000256" key="5">
    <source>
        <dbReference type="ARBA" id="ARBA00022989"/>
    </source>
</evidence>
<dbReference type="GO" id="GO:0009425">
    <property type="term" value="C:bacterial-type flagellum basal body"/>
    <property type="evidence" value="ECO:0007669"/>
    <property type="project" value="UniProtKB-SubCell"/>
</dbReference>
<evidence type="ECO:0000313" key="9">
    <source>
        <dbReference type="EMBL" id="MCS5711412.1"/>
    </source>
</evidence>
<keyword evidence="6 7" id="KW-0472">Membrane</keyword>
<protein>
    <recommendedName>
        <fullName evidence="7">Flagellar biosynthetic protein FliQ</fullName>
    </recommendedName>
</protein>
<keyword evidence="8" id="KW-0966">Cell projection</keyword>